<dbReference type="OrthoDB" id="6107053at2"/>
<proteinExistence type="predicted"/>
<organism evidence="1 2">
    <name type="scientific">Marinomonas ushuaiensis DSM 15871</name>
    <dbReference type="NCBI Taxonomy" id="1122207"/>
    <lineage>
        <taxon>Bacteria</taxon>
        <taxon>Pseudomonadati</taxon>
        <taxon>Pseudomonadota</taxon>
        <taxon>Gammaproteobacteria</taxon>
        <taxon>Oceanospirillales</taxon>
        <taxon>Oceanospirillaceae</taxon>
        <taxon>Marinomonas</taxon>
    </lineage>
</organism>
<dbReference type="RefSeq" id="WP_036160638.1">
    <property type="nucleotide sequence ID" value="NZ_JAMB01000005.1"/>
</dbReference>
<dbReference type="PATRIC" id="fig|1122207.3.peg.1467"/>
<sequence length="154" mass="17650">MTFLLSTSQRGWVSLPIIALLLAVSALSVRYQEDVLAAYQWRGQLSDVEDAQQIWTAFKSEFITAPDFSAAHDSECVGFCDLFTDQSNGHENAWRFDNQDVSYQWSRFELTVGESADLSVSYRLCATQNQQDYLCWWWREGKLISNGWVSIINS</sequence>
<dbReference type="STRING" id="1122207.MUS1_11680"/>
<dbReference type="EMBL" id="JAMB01000005">
    <property type="protein sequence ID" value="ETX11162.1"/>
    <property type="molecule type" value="Genomic_DNA"/>
</dbReference>
<evidence type="ECO:0000313" key="2">
    <source>
        <dbReference type="Proteomes" id="UP000054058"/>
    </source>
</evidence>
<gene>
    <name evidence="1" type="ORF">MUS1_11680</name>
</gene>
<comment type="caution">
    <text evidence="1">The sequence shown here is derived from an EMBL/GenBank/DDBJ whole genome shotgun (WGS) entry which is preliminary data.</text>
</comment>
<accession>X7E5C6</accession>
<protein>
    <submittedName>
        <fullName evidence="1">Uncharacterized protein</fullName>
    </submittedName>
</protein>
<name>X7E5C6_9GAMM</name>
<reference evidence="1 2" key="1">
    <citation type="submission" date="2014-01" db="EMBL/GenBank/DDBJ databases">
        <title>Marinomonas ushuaiensis DSM 15871 Genome Sequencing.</title>
        <authorList>
            <person name="Lai Q."/>
            <person name="Shao Z.S."/>
        </authorList>
    </citation>
    <scope>NUCLEOTIDE SEQUENCE [LARGE SCALE GENOMIC DNA]</scope>
    <source>
        <strain evidence="1 2">DSM 15871</strain>
    </source>
</reference>
<evidence type="ECO:0000313" key="1">
    <source>
        <dbReference type="EMBL" id="ETX11162.1"/>
    </source>
</evidence>
<keyword evidence="2" id="KW-1185">Reference proteome</keyword>
<dbReference type="Proteomes" id="UP000054058">
    <property type="component" value="Unassembled WGS sequence"/>
</dbReference>
<dbReference type="AlphaFoldDB" id="X7E5C6"/>